<feature type="compositionally biased region" description="Acidic residues" evidence="2">
    <location>
        <begin position="69"/>
        <end position="121"/>
    </location>
</feature>
<feature type="compositionally biased region" description="Low complexity" evidence="2">
    <location>
        <begin position="224"/>
        <end position="244"/>
    </location>
</feature>
<proteinExistence type="predicted"/>
<accession>A0AAE0ESE6</accession>
<keyword evidence="1" id="KW-0175">Coiled coil</keyword>
<evidence type="ECO:0000256" key="1">
    <source>
        <dbReference type="SAM" id="Coils"/>
    </source>
</evidence>
<keyword evidence="3" id="KW-0732">Signal</keyword>
<feature type="region of interest" description="Disordered" evidence="2">
    <location>
        <begin position="447"/>
        <end position="517"/>
    </location>
</feature>
<dbReference type="AlphaFoldDB" id="A0AAE0ESE6"/>
<feature type="compositionally biased region" description="Acidic residues" evidence="2">
    <location>
        <begin position="142"/>
        <end position="181"/>
    </location>
</feature>
<feature type="compositionally biased region" description="Basic and acidic residues" evidence="2">
    <location>
        <begin position="182"/>
        <end position="216"/>
    </location>
</feature>
<feature type="compositionally biased region" description="Basic and acidic residues" evidence="2">
    <location>
        <begin position="489"/>
        <end position="517"/>
    </location>
</feature>
<feature type="chain" id="PRO_5041979189" evidence="3">
    <location>
        <begin position="20"/>
        <end position="517"/>
    </location>
</feature>
<feature type="region of interest" description="Disordered" evidence="2">
    <location>
        <begin position="69"/>
        <end position="246"/>
    </location>
</feature>
<sequence>MRIPLAGLIGLVLLPLALARLPSFSNPVAPTLSVYSSNVQYSSGVFSGFATSISESHQRVGRLRSLLEEDAEEENGEEAAEGAEEADAQSEESTAAEEQSETEDAGDGADNESTGETEETGDASGNEDGGEEGGEDASAGEAEGDSAQDADSSGEETPADDNQADSQEDQSQENSSEDGAADDEKKEELQKSFKNTDHTDLYTVKRERDRAWEAAKHSGKVGSATGKPANKDAAAAAAFKPAKTPRAENGKWVEKGGEYIFVSTRGCINDSCPYTVADDNLRAALDLPSHANDAELLGAVMNPNRWKKNSDQAYRERVCRGSKHEMPRWCKGSAGPGGKFARELDDAEKSWIEQAGRRQESKQPLLVNHKAYLKEAKIQKESMEYTKKALEAQEAVDEATKLALQRVKMEAEVLKQVEQDEADSWHDLVEIRQKVVKYRTLSKDQIAQMEKEEREDEKQKEREQRAKERTERARERAALESQQKAKALMVERAKQRARQAQKELERALTIAAKDKAD</sequence>
<evidence type="ECO:0000256" key="3">
    <source>
        <dbReference type="SAM" id="SignalP"/>
    </source>
</evidence>
<feature type="coiled-coil region" evidence="1">
    <location>
        <begin position="373"/>
        <end position="412"/>
    </location>
</feature>
<feature type="compositionally biased region" description="Basic and acidic residues" evidence="2">
    <location>
        <begin position="449"/>
        <end position="478"/>
    </location>
</feature>
<dbReference type="Proteomes" id="UP001190700">
    <property type="component" value="Unassembled WGS sequence"/>
</dbReference>
<organism evidence="4 5">
    <name type="scientific">Cymbomonas tetramitiformis</name>
    <dbReference type="NCBI Taxonomy" id="36881"/>
    <lineage>
        <taxon>Eukaryota</taxon>
        <taxon>Viridiplantae</taxon>
        <taxon>Chlorophyta</taxon>
        <taxon>Pyramimonadophyceae</taxon>
        <taxon>Pyramimonadales</taxon>
        <taxon>Pyramimonadaceae</taxon>
        <taxon>Cymbomonas</taxon>
    </lineage>
</organism>
<dbReference type="EMBL" id="LGRX02034264">
    <property type="protein sequence ID" value="KAK3238297.1"/>
    <property type="molecule type" value="Genomic_DNA"/>
</dbReference>
<evidence type="ECO:0000313" key="4">
    <source>
        <dbReference type="EMBL" id="KAK3238297.1"/>
    </source>
</evidence>
<keyword evidence="5" id="KW-1185">Reference proteome</keyword>
<protein>
    <submittedName>
        <fullName evidence="4">Uncharacterized protein</fullName>
    </submittedName>
</protein>
<comment type="caution">
    <text evidence="4">The sequence shown here is derived from an EMBL/GenBank/DDBJ whole genome shotgun (WGS) entry which is preliminary data.</text>
</comment>
<evidence type="ECO:0000256" key="2">
    <source>
        <dbReference type="SAM" id="MobiDB-lite"/>
    </source>
</evidence>
<evidence type="ECO:0000313" key="5">
    <source>
        <dbReference type="Proteomes" id="UP001190700"/>
    </source>
</evidence>
<gene>
    <name evidence="4" type="ORF">CYMTET_51674</name>
</gene>
<feature type="signal peptide" evidence="3">
    <location>
        <begin position="1"/>
        <end position="19"/>
    </location>
</feature>
<reference evidence="4 5" key="1">
    <citation type="journal article" date="2015" name="Genome Biol. Evol.">
        <title>Comparative Genomics of a Bacterivorous Green Alga Reveals Evolutionary Causalities and Consequences of Phago-Mixotrophic Mode of Nutrition.</title>
        <authorList>
            <person name="Burns J.A."/>
            <person name="Paasch A."/>
            <person name="Narechania A."/>
            <person name="Kim E."/>
        </authorList>
    </citation>
    <scope>NUCLEOTIDE SEQUENCE [LARGE SCALE GENOMIC DNA]</scope>
    <source>
        <strain evidence="4 5">PLY_AMNH</strain>
    </source>
</reference>
<name>A0AAE0ESE6_9CHLO</name>